<dbReference type="RefSeq" id="WP_185992027.1">
    <property type="nucleotide sequence ID" value="NZ_JACCAE010000001.1"/>
</dbReference>
<comment type="caution">
    <text evidence="2">The sequence shown here is derived from an EMBL/GenBank/DDBJ whole genome shotgun (WGS) entry which is preliminary data.</text>
</comment>
<accession>A0A852VQK7</accession>
<dbReference type="InterPro" id="IPR045851">
    <property type="entry name" value="AMP-bd_C_sf"/>
</dbReference>
<dbReference type="Proteomes" id="UP000554054">
    <property type="component" value="Unassembled WGS sequence"/>
</dbReference>
<evidence type="ECO:0000259" key="1">
    <source>
        <dbReference type="Pfam" id="PF00501"/>
    </source>
</evidence>
<protein>
    <submittedName>
        <fullName evidence="2">Phenylacetate-CoA ligase</fullName>
        <ecNumber evidence="2">6.2.1.30</ecNumber>
    </submittedName>
</protein>
<evidence type="ECO:0000313" key="2">
    <source>
        <dbReference type="EMBL" id="NYF99317.1"/>
    </source>
</evidence>
<dbReference type="Gene3D" id="3.40.50.12780">
    <property type="entry name" value="N-terminal domain of ligase-like"/>
    <property type="match status" value="1"/>
</dbReference>
<dbReference type="EC" id="6.2.1.30" evidence="2"/>
<dbReference type="InterPro" id="IPR042099">
    <property type="entry name" value="ANL_N_sf"/>
</dbReference>
<sequence>MSIKAALRTHLADHDLDARVATLIARAVSVPGLADRFTRAGLDPQDVRGVADLTSLPVLPKDAVIAQQAQDPPFGGLLAPDARVARVFQSPGPLYEPQLVGDDYWRWGQVFTDLGVGAEDTVLNCFGHHLSPAGAMMEAGAHAAGATVVPGGIGSQDLQVRAIADLGVSAYCGLPSYLKVLIERFDEQGLPADRWRLEKAMVTAEPLPDSLRGLLTERVATVRMAYGTGETGLLAYENGDGHGLALADGVLVQVCDPTGTPVEDETEGEVVVTVLRPQYPLVRFGTGDRSGWTTAPDGSLRLRGVLGRTGAAVKVKGMFLHPSQAATLMSGIEGVTDYRFVIGREDHVDTLRCEIVPTGGGDPTALAALTGQVAQRVREGLRFRAEVVAVSRLTPGDGPLLDERDWD</sequence>
<organism evidence="2 3">
    <name type="scientific">Janibacter cremeus</name>
    <dbReference type="NCBI Taxonomy" id="1285192"/>
    <lineage>
        <taxon>Bacteria</taxon>
        <taxon>Bacillati</taxon>
        <taxon>Actinomycetota</taxon>
        <taxon>Actinomycetes</taxon>
        <taxon>Micrococcales</taxon>
        <taxon>Intrasporangiaceae</taxon>
        <taxon>Janibacter</taxon>
    </lineage>
</organism>
<reference evidence="2 3" key="1">
    <citation type="submission" date="2020-07" db="EMBL/GenBank/DDBJ databases">
        <title>Sequencing the genomes of 1000 actinobacteria strains.</title>
        <authorList>
            <person name="Klenk H.-P."/>
        </authorList>
    </citation>
    <scope>NUCLEOTIDE SEQUENCE [LARGE SCALE GENOMIC DNA]</scope>
    <source>
        <strain evidence="2 3">DSM 26154</strain>
    </source>
</reference>
<keyword evidence="2" id="KW-0436">Ligase</keyword>
<dbReference type="PANTHER" id="PTHR43845:SF1">
    <property type="entry name" value="BLR5969 PROTEIN"/>
    <property type="match status" value="1"/>
</dbReference>
<dbReference type="EMBL" id="JACCAE010000001">
    <property type="protein sequence ID" value="NYF99317.1"/>
    <property type="molecule type" value="Genomic_DNA"/>
</dbReference>
<keyword evidence="3" id="KW-1185">Reference proteome</keyword>
<dbReference type="InterPro" id="IPR000873">
    <property type="entry name" value="AMP-dep_synth/lig_dom"/>
</dbReference>
<dbReference type="AlphaFoldDB" id="A0A852VQK7"/>
<dbReference type="PANTHER" id="PTHR43845">
    <property type="entry name" value="BLR5969 PROTEIN"/>
    <property type="match status" value="1"/>
</dbReference>
<name>A0A852VQK7_9MICO</name>
<feature type="domain" description="AMP-dependent synthetase/ligase" evidence="1">
    <location>
        <begin position="133"/>
        <end position="272"/>
    </location>
</feature>
<dbReference type="Gene3D" id="3.30.300.30">
    <property type="match status" value="1"/>
</dbReference>
<dbReference type="GO" id="GO:0047475">
    <property type="term" value="F:phenylacetate-CoA ligase activity"/>
    <property type="evidence" value="ECO:0007669"/>
    <property type="project" value="UniProtKB-EC"/>
</dbReference>
<dbReference type="Pfam" id="PF00501">
    <property type="entry name" value="AMP-binding"/>
    <property type="match status" value="1"/>
</dbReference>
<proteinExistence type="predicted"/>
<gene>
    <name evidence="2" type="ORF">BJY20_002709</name>
</gene>
<evidence type="ECO:0000313" key="3">
    <source>
        <dbReference type="Proteomes" id="UP000554054"/>
    </source>
</evidence>
<dbReference type="SUPFAM" id="SSF56801">
    <property type="entry name" value="Acetyl-CoA synthetase-like"/>
    <property type="match status" value="1"/>
</dbReference>